<keyword evidence="2 5" id="KW-0812">Transmembrane</keyword>
<dbReference type="Pfam" id="PF07782">
    <property type="entry name" value="DC_STAMP"/>
    <property type="match status" value="1"/>
</dbReference>
<evidence type="ECO:0000256" key="3">
    <source>
        <dbReference type="ARBA" id="ARBA00022989"/>
    </source>
</evidence>
<evidence type="ECO:0000256" key="2">
    <source>
        <dbReference type="ARBA" id="ARBA00022692"/>
    </source>
</evidence>
<reference evidence="7 8" key="1">
    <citation type="submission" date="2016-03" db="EMBL/GenBank/DDBJ databases">
        <title>EvidentialGene: Evidence-directed Construction of Genes on Genomes.</title>
        <authorList>
            <person name="Gilbert D.G."/>
            <person name="Choi J.-H."/>
            <person name="Mockaitis K."/>
            <person name="Colbourne J."/>
            <person name="Pfrender M."/>
        </authorList>
    </citation>
    <scope>NUCLEOTIDE SEQUENCE [LARGE SCALE GENOMIC DNA]</scope>
    <source>
        <strain evidence="7 8">Xinb3</strain>
        <tissue evidence="7">Complete organism</tissue>
    </source>
</reference>
<feature type="transmembrane region" description="Helical" evidence="5">
    <location>
        <begin position="592"/>
        <end position="611"/>
    </location>
</feature>
<dbReference type="STRING" id="35525.A0A164XPN6"/>
<dbReference type="InterPro" id="IPR051856">
    <property type="entry name" value="CSR-E3_Ligase_Protein"/>
</dbReference>
<sequence>MKPSVTDESRVSCRRAIMADTVQVSTMAPQVKVLPKAEVWILHNDKSALEEKEGQGFGQLTASVLEAYGSQPEKMDHITQTITCHVFKLFILSILVGAVIFLELHYRHEIKDWMAGVIAGSIVVLSSILLALFQAVRCIVSLLVPTLGTKLGKSWLVALLMSMLLAGPAANLNYNFKQTTQSLICFGEAAFNQTTVASERYKESMKEMTGQVGDNLAHYVQLAESVQQAINALDDTLKQTSESFNSTLNNVKVEMDRCRTTMASINGGCQKKMDSLKTECINAITSSGLLRRKKRGWLSDVTKAGEQAINEVKKIGTDVADRIENIRLTDVCNLFTSDLCKFTAEICGGIKEVATWTFSSLAAIPQYIRPLIGELEIGASYHRQLESMLNNTSSFDEVKRNVTSEIEYFLDRLLGFVGILSSYFSIITLVIVVITFWLYHFRFQHSLVFDNIYINKDIKAYDSSQQNSLFPLKGPAEQKKLIDCLSLALSPCEKKSLLTSLLVYGVVTFFTTILIVADWILYQVTDIIRRNGHTALQVGVESEHRFSVHGGGFISTFFRFLFKEFNYQSSVFNHIDTIPCLPKPLQLLPRHLIHPAVVVVALGLVTLLQPYCLRSRHAIAAHFYPERQNERVAYLYKEMLRRRQARNASQQYRIPGRLDENKKLAEVLDHGSKLAKVLSLLGRLRRCCLLCGCPGSTIRVLGSSSSKKFQTCNRNPECSAFYCSSCWSQLDNCAICQLPNSQAGVQ</sequence>
<dbReference type="GO" id="GO:0016020">
    <property type="term" value="C:membrane"/>
    <property type="evidence" value="ECO:0007669"/>
    <property type="project" value="UniProtKB-SubCell"/>
</dbReference>
<gene>
    <name evidence="7" type="ORF">APZ42_019745</name>
</gene>
<organism evidence="7 8">
    <name type="scientific">Daphnia magna</name>
    <dbReference type="NCBI Taxonomy" id="35525"/>
    <lineage>
        <taxon>Eukaryota</taxon>
        <taxon>Metazoa</taxon>
        <taxon>Ecdysozoa</taxon>
        <taxon>Arthropoda</taxon>
        <taxon>Crustacea</taxon>
        <taxon>Branchiopoda</taxon>
        <taxon>Diplostraca</taxon>
        <taxon>Cladocera</taxon>
        <taxon>Anomopoda</taxon>
        <taxon>Daphniidae</taxon>
        <taxon>Daphnia</taxon>
    </lineage>
</organism>
<dbReference type="AlphaFoldDB" id="A0A164XPN6"/>
<dbReference type="Proteomes" id="UP000076858">
    <property type="component" value="Unassembled WGS sequence"/>
</dbReference>
<feature type="transmembrane region" description="Helical" evidence="5">
    <location>
        <begin position="86"/>
        <end position="106"/>
    </location>
</feature>
<keyword evidence="3 5" id="KW-1133">Transmembrane helix</keyword>
<evidence type="ECO:0000313" key="8">
    <source>
        <dbReference type="Proteomes" id="UP000076858"/>
    </source>
</evidence>
<feature type="transmembrane region" description="Helical" evidence="5">
    <location>
        <begin position="501"/>
        <end position="522"/>
    </location>
</feature>
<comment type="caution">
    <text evidence="7">The sequence shown here is derived from an EMBL/GenBank/DDBJ whole genome shotgun (WGS) entry which is preliminary data.</text>
</comment>
<dbReference type="OrthoDB" id="5985669at2759"/>
<keyword evidence="4 5" id="KW-0472">Membrane</keyword>
<keyword evidence="8" id="KW-1185">Reference proteome</keyword>
<name>A0A164XPN6_9CRUS</name>
<dbReference type="PANTHER" id="PTHR21041:SF17">
    <property type="entry name" value="E3 UBIQUITIN-PROTEIN LIGASE DCST1"/>
    <property type="match status" value="1"/>
</dbReference>
<evidence type="ECO:0000256" key="1">
    <source>
        <dbReference type="ARBA" id="ARBA00004141"/>
    </source>
</evidence>
<evidence type="ECO:0000259" key="6">
    <source>
        <dbReference type="Pfam" id="PF07782"/>
    </source>
</evidence>
<dbReference type="InterPro" id="IPR012858">
    <property type="entry name" value="DC_STAMP-like"/>
</dbReference>
<proteinExistence type="predicted"/>
<evidence type="ECO:0000256" key="4">
    <source>
        <dbReference type="ARBA" id="ARBA00023136"/>
    </source>
</evidence>
<dbReference type="EMBL" id="LRGB01000944">
    <property type="protein sequence ID" value="KZS14444.1"/>
    <property type="molecule type" value="Genomic_DNA"/>
</dbReference>
<evidence type="ECO:0000313" key="7">
    <source>
        <dbReference type="EMBL" id="KZS14444.1"/>
    </source>
</evidence>
<feature type="transmembrane region" description="Helical" evidence="5">
    <location>
        <begin position="413"/>
        <end position="439"/>
    </location>
</feature>
<feature type="transmembrane region" description="Helical" evidence="5">
    <location>
        <begin position="155"/>
        <end position="174"/>
    </location>
</feature>
<feature type="domain" description="Dendritic cell-specific transmembrane protein-like" evidence="6">
    <location>
        <begin position="449"/>
        <end position="636"/>
    </location>
</feature>
<protein>
    <submittedName>
        <fullName evidence="7">DC-STAMP domain-containing protein 2</fullName>
    </submittedName>
</protein>
<evidence type="ECO:0000256" key="5">
    <source>
        <dbReference type="SAM" id="Phobius"/>
    </source>
</evidence>
<comment type="subcellular location">
    <subcellularLocation>
        <location evidence="1">Membrane</location>
        <topology evidence="1">Multi-pass membrane protein</topology>
    </subcellularLocation>
</comment>
<accession>A0A164XPN6</accession>
<dbReference type="PANTHER" id="PTHR21041">
    <property type="entry name" value="DENDRITIC CELL-SPECIFIC TRANSMEMBRANE PROTEIN"/>
    <property type="match status" value="1"/>
</dbReference>
<feature type="transmembrane region" description="Helical" evidence="5">
    <location>
        <begin position="113"/>
        <end position="135"/>
    </location>
</feature>